<dbReference type="SUPFAM" id="SSF161098">
    <property type="entry name" value="MetI-like"/>
    <property type="match status" value="1"/>
</dbReference>
<protein>
    <submittedName>
        <fullName evidence="9">Binding-protein-dependent transport systems inner membrane component</fullName>
    </submittedName>
</protein>
<dbReference type="Gene3D" id="1.10.3720.10">
    <property type="entry name" value="MetI-like"/>
    <property type="match status" value="1"/>
</dbReference>
<feature type="transmembrane region" description="Helical" evidence="7">
    <location>
        <begin position="84"/>
        <end position="110"/>
    </location>
</feature>
<evidence type="ECO:0000256" key="1">
    <source>
        <dbReference type="ARBA" id="ARBA00004651"/>
    </source>
</evidence>
<keyword evidence="10" id="KW-1185">Reference proteome</keyword>
<dbReference type="InterPro" id="IPR035906">
    <property type="entry name" value="MetI-like_sf"/>
</dbReference>
<feature type="transmembrane region" description="Helical" evidence="7">
    <location>
        <begin position="257"/>
        <end position="276"/>
    </location>
</feature>
<dbReference type="GO" id="GO:0005886">
    <property type="term" value="C:plasma membrane"/>
    <property type="evidence" value="ECO:0007669"/>
    <property type="project" value="UniProtKB-SubCell"/>
</dbReference>
<evidence type="ECO:0000259" key="8">
    <source>
        <dbReference type="PROSITE" id="PS50928"/>
    </source>
</evidence>
<dbReference type="GO" id="GO:0055085">
    <property type="term" value="P:transmembrane transport"/>
    <property type="evidence" value="ECO:0007669"/>
    <property type="project" value="InterPro"/>
</dbReference>
<proteinExistence type="inferred from homology"/>
<dbReference type="PANTHER" id="PTHR43744">
    <property type="entry name" value="ABC TRANSPORTER PERMEASE PROTEIN MG189-RELATED-RELATED"/>
    <property type="match status" value="1"/>
</dbReference>
<evidence type="ECO:0000256" key="4">
    <source>
        <dbReference type="ARBA" id="ARBA00022692"/>
    </source>
</evidence>
<feature type="transmembrane region" description="Helical" evidence="7">
    <location>
        <begin position="197"/>
        <end position="222"/>
    </location>
</feature>
<dbReference type="RefSeq" id="WP_083487421.1">
    <property type="nucleotide sequence ID" value="NZ_AZEC01000001.1"/>
</dbReference>
<keyword evidence="6 7" id="KW-0472">Membrane</keyword>
<sequence>MQATETTSVKPKKLKRERPNHTNYTATAILAVLAIFAILGPLYLTVVIALKDPSQMNNVLAWPSKINWSNFKDAWEMTDFPTKFLNTLFITVVNIVFTIITNSFVAYAITRYRSHSKLFNGLYYYLVSAMFIPFNVIMLPLVKQVSMFHMDNVFGITILYIIFGLPMNTFLYAGFVKQIPIALEEAAIMDGATPLQVFFKVVFPIMKPMHATVAILSFMWTWNDFLMPLVLLSNPKQQTLQLAQYVFQGQFSTNYNLAFASYMLVLAPVLLMYIFFQRYIIAGVTSGAVK</sequence>
<evidence type="ECO:0000256" key="3">
    <source>
        <dbReference type="ARBA" id="ARBA00022475"/>
    </source>
</evidence>
<dbReference type="PATRIC" id="fig|1423792.3.peg.325"/>
<evidence type="ECO:0000313" key="10">
    <source>
        <dbReference type="Proteomes" id="UP000051330"/>
    </source>
</evidence>
<evidence type="ECO:0000256" key="6">
    <source>
        <dbReference type="ARBA" id="ARBA00023136"/>
    </source>
</evidence>
<dbReference type="EMBL" id="AZEC01000001">
    <property type="protein sequence ID" value="KRL14667.1"/>
    <property type="molecule type" value="Genomic_DNA"/>
</dbReference>
<evidence type="ECO:0000256" key="7">
    <source>
        <dbReference type="RuleBase" id="RU363032"/>
    </source>
</evidence>
<feature type="transmembrane region" description="Helical" evidence="7">
    <location>
        <begin position="21"/>
        <end position="50"/>
    </location>
</feature>
<feature type="domain" description="ABC transmembrane type-1" evidence="8">
    <location>
        <begin position="84"/>
        <end position="276"/>
    </location>
</feature>
<keyword evidence="4 7" id="KW-0812">Transmembrane</keyword>
<dbReference type="InterPro" id="IPR000515">
    <property type="entry name" value="MetI-like"/>
</dbReference>
<keyword evidence="3" id="KW-1003">Cell membrane</keyword>
<dbReference type="STRING" id="1423792.FD09_GL000323"/>
<comment type="similarity">
    <text evidence="7">Belongs to the binding-protein-dependent transport system permease family.</text>
</comment>
<dbReference type="PANTHER" id="PTHR43744:SF12">
    <property type="entry name" value="ABC TRANSPORTER PERMEASE PROTEIN MG189-RELATED"/>
    <property type="match status" value="1"/>
</dbReference>
<dbReference type="Pfam" id="PF00528">
    <property type="entry name" value="BPD_transp_1"/>
    <property type="match status" value="1"/>
</dbReference>
<name>A0A0R1ND12_9LACO</name>
<comment type="subcellular location">
    <subcellularLocation>
        <location evidence="1 7">Cell membrane</location>
        <topology evidence="1 7">Multi-pass membrane protein</topology>
    </subcellularLocation>
</comment>
<dbReference type="OrthoDB" id="9794684at2"/>
<dbReference type="AlphaFoldDB" id="A0A0R1ND12"/>
<keyword evidence="2 7" id="KW-0813">Transport</keyword>
<organism evidence="9 10">
    <name type="scientific">Schleiferilactobacillus perolens DSM 12744</name>
    <dbReference type="NCBI Taxonomy" id="1423792"/>
    <lineage>
        <taxon>Bacteria</taxon>
        <taxon>Bacillati</taxon>
        <taxon>Bacillota</taxon>
        <taxon>Bacilli</taxon>
        <taxon>Lactobacillales</taxon>
        <taxon>Lactobacillaceae</taxon>
        <taxon>Schleiferilactobacillus</taxon>
    </lineage>
</organism>
<evidence type="ECO:0000313" key="9">
    <source>
        <dbReference type="EMBL" id="KRL14667.1"/>
    </source>
</evidence>
<accession>A0A0R1ND12</accession>
<gene>
    <name evidence="9" type="ORF">FD09_GL000323</name>
</gene>
<evidence type="ECO:0000256" key="2">
    <source>
        <dbReference type="ARBA" id="ARBA00022448"/>
    </source>
</evidence>
<reference evidence="9 10" key="1">
    <citation type="journal article" date="2015" name="Genome Announc.">
        <title>Expanding the biotechnology potential of lactobacilli through comparative genomics of 213 strains and associated genera.</title>
        <authorList>
            <person name="Sun Z."/>
            <person name="Harris H.M."/>
            <person name="McCann A."/>
            <person name="Guo C."/>
            <person name="Argimon S."/>
            <person name="Zhang W."/>
            <person name="Yang X."/>
            <person name="Jeffery I.B."/>
            <person name="Cooney J.C."/>
            <person name="Kagawa T.F."/>
            <person name="Liu W."/>
            <person name="Song Y."/>
            <person name="Salvetti E."/>
            <person name="Wrobel A."/>
            <person name="Rasinkangas P."/>
            <person name="Parkhill J."/>
            <person name="Rea M.C."/>
            <person name="O'Sullivan O."/>
            <person name="Ritari J."/>
            <person name="Douillard F.P."/>
            <person name="Paul Ross R."/>
            <person name="Yang R."/>
            <person name="Briner A.E."/>
            <person name="Felis G.E."/>
            <person name="de Vos W.M."/>
            <person name="Barrangou R."/>
            <person name="Klaenhammer T.R."/>
            <person name="Caufield P.W."/>
            <person name="Cui Y."/>
            <person name="Zhang H."/>
            <person name="O'Toole P.W."/>
        </authorList>
    </citation>
    <scope>NUCLEOTIDE SEQUENCE [LARGE SCALE GENOMIC DNA]</scope>
    <source>
        <strain evidence="9 10">DSM 12744</strain>
    </source>
</reference>
<feature type="transmembrane region" description="Helical" evidence="7">
    <location>
        <begin position="154"/>
        <end position="176"/>
    </location>
</feature>
<dbReference type="PROSITE" id="PS50928">
    <property type="entry name" value="ABC_TM1"/>
    <property type="match status" value="1"/>
</dbReference>
<comment type="caution">
    <text evidence="9">The sequence shown here is derived from an EMBL/GenBank/DDBJ whole genome shotgun (WGS) entry which is preliminary data.</text>
</comment>
<evidence type="ECO:0000256" key="5">
    <source>
        <dbReference type="ARBA" id="ARBA00022989"/>
    </source>
</evidence>
<dbReference type="Proteomes" id="UP000051330">
    <property type="component" value="Unassembled WGS sequence"/>
</dbReference>
<feature type="transmembrane region" description="Helical" evidence="7">
    <location>
        <begin position="122"/>
        <end position="142"/>
    </location>
</feature>
<dbReference type="CDD" id="cd06261">
    <property type="entry name" value="TM_PBP2"/>
    <property type="match status" value="1"/>
</dbReference>
<keyword evidence="5 7" id="KW-1133">Transmembrane helix</keyword>